<dbReference type="Gene3D" id="3.40.50.1360">
    <property type="match status" value="1"/>
</dbReference>
<dbReference type="Pfam" id="PF04198">
    <property type="entry name" value="Sugar-bind"/>
    <property type="match status" value="1"/>
</dbReference>
<dbReference type="InterPro" id="IPR051054">
    <property type="entry name" value="SorC_transcr_regulators"/>
</dbReference>
<keyword evidence="4" id="KW-0804">Transcription</keyword>
<dbReference type="Pfam" id="PF21715">
    <property type="entry name" value="CggR_N"/>
    <property type="match status" value="1"/>
</dbReference>
<dbReference type="GO" id="GO:0003677">
    <property type="term" value="F:DNA binding"/>
    <property type="evidence" value="ECO:0007669"/>
    <property type="project" value="UniProtKB-KW"/>
</dbReference>
<gene>
    <name evidence="7" type="ORF">ABM34_12310</name>
</gene>
<sequence>MTINSDLELLDLVAPDFIKTVEKRFRILQSIKLMEPVGRRVLADDLNVTERSLRTETDLLKNQGLIISSKSGMSLTKTGIQANGQLNKLLADFQGTALLEQELSKKLGIDRCIVLPGNSDKQYRVIDSFGQRLNQLLGTILPNGKSLIAVTGGSTLARVARNLSPSLSKNRDLLFLPARGGVGESVIIQANSVCAEMANRTHGQHRALYLPEDISERSFESLQNEASIKSVLDLIYKCNVVVHSIGTASVMAERRNLSDEDRLKISDSNAVAEAFGDFFDQNGKLVYKVPRIGLHVRDLVNIKNVIAIAGGASKATAIEAYMKNAPSHTVLITDEGASKMILRDNPLK</sequence>
<evidence type="ECO:0000313" key="7">
    <source>
        <dbReference type="EMBL" id="AKP68241.1"/>
    </source>
</evidence>
<accession>A0A0H4QMB0</accession>
<dbReference type="InterPro" id="IPR037171">
    <property type="entry name" value="NagB/RpiA_transferase-like"/>
</dbReference>
<evidence type="ECO:0000256" key="4">
    <source>
        <dbReference type="ARBA" id="ARBA00023163"/>
    </source>
</evidence>
<dbReference type="InterPro" id="IPR036388">
    <property type="entry name" value="WH-like_DNA-bd_sf"/>
</dbReference>
<dbReference type="InterPro" id="IPR048715">
    <property type="entry name" value="CggR_N"/>
</dbReference>
<evidence type="ECO:0000259" key="5">
    <source>
        <dbReference type="Pfam" id="PF04198"/>
    </source>
</evidence>
<dbReference type="STRING" id="1007676.ABM34_12310"/>
<feature type="domain" description="CggR N-terminal DNA binding" evidence="6">
    <location>
        <begin position="21"/>
        <end position="89"/>
    </location>
</feature>
<proteinExistence type="inferred from homology"/>
<dbReference type="AlphaFoldDB" id="A0A0H4QMB0"/>
<dbReference type="KEGG" id="lgn:ABM34_12310"/>
<evidence type="ECO:0000259" key="6">
    <source>
        <dbReference type="Pfam" id="PF21715"/>
    </source>
</evidence>
<dbReference type="RefSeq" id="WP_048706139.1">
    <property type="nucleotide sequence ID" value="NZ_CP012034.1"/>
</dbReference>
<evidence type="ECO:0000313" key="8">
    <source>
        <dbReference type="Proteomes" id="UP000036106"/>
    </source>
</evidence>
<dbReference type="InterPro" id="IPR036390">
    <property type="entry name" value="WH_DNA-bd_sf"/>
</dbReference>
<protein>
    <submittedName>
        <fullName evidence="7">SorC family transcriptional regulator</fullName>
    </submittedName>
</protein>
<organism evidence="7 8">
    <name type="scientific">Companilactobacillus ginsenosidimutans</name>
    <dbReference type="NCBI Taxonomy" id="1007676"/>
    <lineage>
        <taxon>Bacteria</taxon>
        <taxon>Bacillati</taxon>
        <taxon>Bacillota</taxon>
        <taxon>Bacilli</taxon>
        <taxon>Lactobacillales</taxon>
        <taxon>Lactobacillaceae</taxon>
        <taxon>Companilactobacillus</taxon>
    </lineage>
</organism>
<keyword evidence="8" id="KW-1185">Reference proteome</keyword>
<keyword evidence="2" id="KW-0805">Transcription regulation</keyword>
<comment type="similarity">
    <text evidence="1">Belongs to the SorC transcriptional regulatory family.</text>
</comment>
<dbReference type="SUPFAM" id="SSF46785">
    <property type="entry name" value="Winged helix' DNA-binding domain"/>
    <property type="match status" value="1"/>
</dbReference>
<dbReference type="PANTHER" id="PTHR34294">
    <property type="entry name" value="TRANSCRIPTIONAL REGULATOR-RELATED"/>
    <property type="match status" value="1"/>
</dbReference>
<dbReference type="Proteomes" id="UP000036106">
    <property type="component" value="Chromosome"/>
</dbReference>
<reference evidence="8" key="1">
    <citation type="submission" date="2015-07" db="EMBL/GenBank/DDBJ databases">
        <title>Lactobacillus ginsenosidimutans/EMML 3141/ whole genome sequencing.</title>
        <authorList>
            <person name="Kim M.K."/>
            <person name="Im W.-T."/>
            <person name="Srinivasan S."/>
            <person name="Lee J.-J."/>
        </authorList>
    </citation>
    <scope>NUCLEOTIDE SEQUENCE [LARGE SCALE GENOMIC DNA]</scope>
    <source>
        <strain evidence="8">EMML 3041</strain>
    </source>
</reference>
<evidence type="ECO:0000256" key="2">
    <source>
        <dbReference type="ARBA" id="ARBA00023015"/>
    </source>
</evidence>
<evidence type="ECO:0000256" key="3">
    <source>
        <dbReference type="ARBA" id="ARBA00023125"/>
    </source>
</evidence>
<name>A0A0H4QMB0_9LACO</name>
<dbReference type="PANTHER" id="PTHR34294:SF5">
    <property type="entry name" value="CENTRAL GLYCOLYTIC GENES REGULATOR"/>
    <property type="match status" value="1"/>
</dbReference>
<dbReference type="Gene3D" id="1.10.10.10">
    <property type="entry name" value="Winged helix-like DNA-binding domain superfamily/Winged helix DNA-binding domain"/>
    <property type="match status" value="1"/>
</dbReference>
<dbReference type="InterPro" id="IPR007324">
    <property type="entry name" value="Sugar-bd_dom_put"/>
</dbReference>
<feature type="domain" description="Sugar-binding" evidence="5">
    <location>
        <begin position="93"/>
        <end position="343"/>
    </location>
</feature>
<evidence type="ECO:0000256" key="1">
    <source>
        <dbReference type="ARBA" id="ARBA00010466"/>
    </source>
</evidence>
<dbReference type="EMBL" id="CP012034">
    <property type="protein sequence ID" value="AKP68241.1"/>
    <property type="molecule type" value="Genomic_DNA"/>
</dbReference>
<dbReference type="SUPFAM" id="SSF100950">
    <property type="entry name" value="NagB/RpiA/CoA transferase-like"/>
    <property type="match status" value="1"/>
</dbReference>
<dbReference type="OrthoDB" id="9793820at2"/>
<keyword evidence="3" id="KW-0238">DNA-binding</keyword>
<dbReference type="GO" id="GO:0030246">
    <property type="term" value="F:carbohydrate binding"/>
    <property type="evidence" value="ECO:0007669"/>
    <property type="project" value="InterPro"/>
</dbReference>
<dbReference type="PATRIC" id="fig|1007676.4.peg.2489"/>